<dbReference type="STRING" id="215250.A0A316YTW2"/>
<evidence type="ECO:0000256" key="9">
    <source>
        <dbReference type="ARBA" id="ARBA00023134"/>
    </source>
</evidence>
<dbReference type="GeneID" id="37042202"/>
<dbReference type="GO" id="GO:0006777">
    <property type="term" value="P:Mo-molybdopterin cofactor biosynthetic process"/>
    <property type="evidence" value="ECO:0007669"/>
    <property type="project" value="UniProtKB-KW"/>
</dbReference>
<dbReference type="EC" id="4.6.1.17" evidence="3"/>
<evidence type="ECO:0000256" key="11">
    <source>
        <dbReference type="ARBA" id="ARBA00023239"/>
    </source>
</evidence>
<dbReference type="OrthoDB" id="429626at2759"/>
<evidence type="ECO:0000256" key="2">
    <source>
        <dbReference type="ARBA" id="ARBA00005046"/>
    </source>
</evidence>
<keyword evidence="9" id="KW-0342">GTP-binding</keyword>
<keyword evidence="6" id="KW-0547">Nucleotide-binding</keyword>
<dbReference type="SUPFAM" id="SSF55040">
    <property type="entry name" value="Molybdenum cofactor biosynthesis protein C, MoaC"/>
    <property type="match status" value="1"/>
</dbReference>
<keyword evidence="15" id="KW-1185">Reference proteome</keyword>
<dbReference type="GO" id="GO:0005525">
    <property type="term" value="F:GTP binding"/>
    <property type="evidence" value="ECO:0007669"/>
    <property type="project" value="UniProtKB-KW"/>
</dbReference>
<organism evidence="14 15">
    <name type="scientific">Acaromyces ingoldii</name>
    <dbReference type="NCBI Taxonomy" id="215250"/>
    <lineage>
        <taxon>Eukaryota</taxon>
        <taxon>Fungi</taxon>
        <taxon>Dikarya</taxon>
        <taxon>Basidiomycota</taxon>
        <taxon>Ustilaginomycotina</taxon>
        <taxon>Exobasidiomycetes</taxon>
        <taxon>Exobasidiales</taxon>
        <taxon>Cryptobasidiaceae</taxon>
        <taxon>Acaromyces</taxon>
    </lineage>
</organism>
<dbReference type="GO" id="GO:0051539">
    <property type="term" value="F:4 iron, 4 sulfur cluster binding"/>
    <property type="evidence" value="ECO:0007669"/>
    <property type="project" value="UniProtKB-KW"/>
</dbReference>
<dbReference type="NCBIfam" id="NF006870">
    <property type="entry name" value="PRK09364.1"/>
    <property type="match status" value="1"/>
</dbReference>
<feature type="domain" description="Radical SAM core" evidence="13">
    <location>
        <begin position="1"/>
        <end position="209"/>
    </location>
</feature>
<evidence type="ECO:0000256" key="8">
    <source>
        <dbReference type="ARBA" id="ARBA00023014"/>
    </source>
</evidence>
<protein>
    <recommendedName>
        <fullName evidence="3">cyclic pyranopterin monophosphate synthase</fullName>
        <ecNumber evidence="3">4.6.1.17</ecNumber>
    </recommendedName>
</protein>
<evidence type="ECO:0000256" key="5">
    <source>
        <dbReference type="ARBA" id="ARBA00022723"/>
    </source>
</evidence>
<dbReference type="PANTHER" id="PTHR22960:SF0">
    <property type="entry name" value="MOLYBDENUM COFACTOR BIOSYNTHESIS PROTEIN 1"/>
    <property type="match status" value="1"/>
</dbReference>
<keyword evidence="10" id="KW-0501">Molybdenum cofactor biosynthesis</keyword>
<evidence type="ECO:0000256" key="4">
    <source>
        <dbReference type="ARBA" id="ARBA00022691"/>
    </source>
</evidence>
<dbReference type="CDD" id="cd01335">
    <property type="entry name" value="Radical_SAM"/>
    <property type="match status" value="1"/>
</dbReference>
<evidence type="ECO:0000256" key="3">
    <source>
        <dbReference type="ARBA" id="ARBA00012575"/>
    </source>
</evidence>
<evidence type="ECO:0000256" key="6">
    <source>
        <dbReference type="ARBA" id="ARBA00022741"/>
    </source>
</evidence>
<dbReference type="InterPro" id="IPR002820">
    <property type="entry name" value="Mopterin_CF_biosynth-C_dom"/>
</dbReference>
<evidence type="ECO:0000256" key="7">
    <source>
        <dbReference type="ARBA" id="ARBA00023004"/>
    </source>
</evidence>
<dbReference type="Pfam" id="PF04055">
    <property type="entry name" value="Radical_SAM"/>
    <property type="match status" value="1"/>
</dbReference>
<dbReference type="EMBL" id="KZ819634">
    <property type="protein sequence ID" value="PWN92857.1"/>
    <property type="molecule type" value="Genomic_DNA"/>
</dbReference>
<gene>
    <name evidence="14" type="ORF">FA10DRAFT_263600</name>
</gene>
<dbReference type="UniPathway" id="UPA00344"/>
<dbReference type="Pfam" id="PF06463">
    <property type="entry name" value="Mob_synth_C"/>
    <property type="match status" value="1"/>
</dbReference>
<comment type="catalytic activity">
    <reaction evidence="1">
        <text>(8S)-3',8-cyclo-7,8-dihydroguanosine 5'-triphosphate = cyclic pyranopterin phosphate + diphosphate</text>
        <dbReference type="Rhea" id="RHEA:49580"/>
        <dbReference type="ChEBI" id="CHEBI:33019"/>
        <dbReference type="ChEBI" id="CHEBI:59648"/>
        <dbReference type="ChEBI" id="CHEBI:131766"/>
        <dbReference type="EC" id="4.6.1.17"/>
    </reaction>
</comment>
<dbReference type="InterPro" id="IPR036522">
    <property type="entry name" value="MoaC_sf"/>
</dbReference>
<evidence type="ECO:0000256" key="1">
    <source>
        <dbReference type="ARBA" id="ARBA00001637"/>
    </source>
</evidence>
<dbReference type="Pfam" id="PF01967">
    <property type="entry name" value="MoaC"/>
    <property type="match status" value="1"/>
</dbReference>
<dbReference type="InterPro" id="IPR050105">
    <property type="entry name" value="MoCo_biosynth_MoaA/MoaC"/>
</dbReference>
<comment type="pathway">
    <text evidence="2">Cofactor biosynthesis; molybdopterin biosynthesis.</text>
</comment>
<dbReference type="PANTHER" id="PTHR22960">
    <property type="entry name" value="MOLYBDOPTERIN COFACTOR SYNTHESIS PROTEIN A"/>
    <property type="match status" value="1"/>
</dbReference>
<dbReference type="GO" id="GO:0046872">
    <property type="term" value="F:metal ion binding"/>
    <property type="evidence" value="ECO:0007669"/>
    <property type="project" value="UniProtKB-KW"/>
</dbReference>
<dbReference type="CDD" id="cd21117">
    <property type="entry name" value="Twitch_MoaA"/>
    <property type="match status" value="1"/>
</dbReference>
<reference evidence="14 15" key="1">
    <citation type="journal article" date="2018" name="Mol. Biol. Evol.">
        <title>Broad Genomic Sampling Reveals a Smut Pathogenic Ancestry of the Fungal Clade Ustilaginomycotina.</title>
        <authorList>
            <person name="Kijpornyongpan T."/>
            <person name="Mondo S.J."/>
            <person name="Barry K."/>
            <person name="Sandor L."/>
            <person name="Lee J."/>
            <person name="Lipzen A."/>
            <person name="Pangilinan J."/>
            <person name="LaButti K."/>
            <person name="Hainaut M."/>
            <person name="Henrissat B."/>
            <person name="Grigoriev I.V."/>
            <person name="Spatafora J.W."/>
            <person name="Aime M.C."/>
        </authorList>
    </citation>
    <scope>NUCLEOTIDE SEQUENCE [LARGE SCALE GENOMIC DNA]</scope>
    <source>
        <strain evidence="14 15">MCA 4198</strain>
    </source>
</reference>
<evidence type="ECO:0000259" key="13">
    <source>
        <dbReference type="PROSITE" id="PS51918"/>
    </source>
</evidence>
<dbReference type="InterPro" id="IPR010505">
    <property type="entry name" value="MoaA_twitch"/>
</dbReference>
<name>A0A316YTW2_9BASI</name>
<dbReference type="InterPro" id="IPR058240">
    <property type="entry name" value="rSAM_sf"/>
</dbReference>
<keyword evidence="4" id="KW-0949">S-adenosyl-L-methionine</keyword>
<dbReference type="Gene3D" id="3.20.20.70">
    <property type="entry name" value="Aldolase class I"/>
    <property type="match status" value="1"/>
</dbReference>
<dbReference type="RefSeq" id="XP_025380055.1">
    <property type="nucleotide sequence ID" value="XM_025520286.1"/>
</dbReference>
<accession>A0A316YTW2</accession>
<dbReference type="SUPFAM" id="SSF102114">
    <property type="entry name" value="Radical SAM enzymes"/>
    <property type="match status" value="1"/>
</dbReference>
<evidence type="ECO:0000313" key="15">
    <source>
        <dbReference type="Proteomes" id="UP000245768"/>
    </source>
</evidence>
<dbReference type="GO" id="GO:0061799">
    <property type="term" value="F:cyclic pyranopterin monophosphate synthase activity"/>
    <property type="evidence" value="ECO:0007669"/>
    <property type="project" value="UniProtKB-EC"/>
</dbReference>
<dbReference type="InterPro" id="IPR013785">
    <property type="entry name" value="Aldolase_TIM"/>
</dbReference>
<dbReference type="InterPro" id="IPR007197">
    <property type="entry name" value="rSAM"/>
</dbReference>
<dbReference type="Proteomes" id="UP000245768">
    <property type="component" value="Unassembled WGS sequence"/>
</dbReference>
<proteinExistence type="predicted"/>
<dbReference type="InParanoid" id="A0A316YTW2"/>
<keyword evidence="7" id="KW-0408">Iron</keyword>
<evidence type="ECO:0000313" key="14">
    <source>
        <dbReference type="EMBL" id="PWN92857.1"/>
    </source>
</evidence>
<dbReference type="CDD" id="cd01420">
    <property type="entry name" value="MoaC_PE"/>
    <property type="match status" value="1"/>
</dbReference>
<dbReference type="Gene3D" id="3.30.70.640">
    <property type="entry name" value="Molybdopterin cofactor biosynthesis C (MoaC) domain"/>
    <property type="match status" value="1"/>
</dbReference>
<keyword evidence="8" id="KW-0411">Iron-sulfur</keyword>
<keyword evidence="5" id="KW-0479">Metal-binding</keyword>
<feature type="region of interest" description="Disordered" evidence="12">
    <location>
        <begin position="466"/>
        <end position="495"/>
    </location>
</feature>
<dbReference type="InterPro" id="IPR047594">
    <property type="entry name" value="MoaC_bact/euk"/>
</dbReference>
<dbReference type="GO" id="GO:0061798">
    <property type="term" value="F:GTP 3',8'-cyclase activity"/>
    <property type="evidence" value="ECO:0007669"/>
    <property type="project" value="TreeGrafter"/>
</dbReference>
<evidence type="ECO:0000256" key="12">
    <source>
        <dbReference type="SAM" id="MobiDB-lite"/>
    </source>
</evidence>
<dbReference type="AlphaFoldDB" id="A0A316YTW2"/>
<keyword evidence="11" id="KW-0456">Lyase</keyword>
<dbReference type="PROSITE" id="PS51918">
    <property type="entry name" value="RADICAL_SAM"/>
    <property type="match status" value="1"/>
</dbReference>
<evidence type="ECO:0000256" key="10">
    <source>
        <dbReference type="ARBA" id="ARBA00023150"/>
    </source>
</evidence>
<sequence>MPLEGVPLTPTDELLTSDEVQRVARLFVRQGVNKIRLTGGEPTVRKDLGDIIGALSDLRSDGLKQIGITTNGITLPRHLGHLVANGLTHLNVSLDTLDPLKFELMTRRPAQGLEKVLSGIDLALAIGVENVKVNVVVVRGLNDGQDVLDFVEWAKDRSVVVRFIEYMPFDGNRWRPEKLVPYTQLLATIEAHYGGLAKIEDDANDTSKHWRVPGHKGSIGFITSMTDHFCGTCNRLRITADGNLKVCLFGNAEVSLRDAMRTGVSHKGSPPTPATDEELLHIIGAAVGRKHAKHAGMKDPEDLAKGAAFVSTRQLSRLRSLSRSRHLPLSIPTIGSQVGLRAYHSSQRRPKSKRDDSNILDPWADMDAAADAAYAPAPAEDAGLKVEPAHKTTIPNEADKGRQLSWSAYMGDADDGDSPWASLDAIADGAGHLAKPFPIQAEGASDKSHEDAAMVAAVEAALSRQETVANAPSKASPLPASHSMHATSASPPPPRLTHVDSATGSASMVDVSSKATTPRTAEAVGRVSIPRVALELLRASTSSASSSSKDAQLPLGARLKGPVLHTAQLAGIMGAKRTADLIPLCHGIPLAHVDVSIDVVEDDEEAELPYLQVRCTATTAGQTGVEMEALTGVHVACLTLWDMLKSVAGRDMVVSDIMVTRKSGGKSGDWTRQP</sequence>